<dbReference type="EMBL" id="VTEQ01000001">
    <property type="protein sequence ID" value="TYS56459.1"/>
    <property type="molecule type" value="Genomic_DNA"/>
</dbReference>
<protein>
    <recommendedName>
        <fullName evidence="3">Recombinase zinc beta ribbon domain-containing protein</fullName>
    </recommendedName>
</protein>
<dbReference type="RefSeq" id="WP_148984492.1">
    <property type="nucleotide sequence ID" value="NZ_JBNILK010000001.1"/>
</dbReference>
<sequence>MNPFKSKIYCTKCNKKYRRKMEKGVEKFICGGYSKGIGCTERIVIKGEFIRDLINRRYERVLTDEELEQVVERIDITDEIIMDIHFTDDQDPILLQGSFIQF</sequence>
<reference evidence="1 2" key="1">
    <citation type="submission" date="2019-08" db="EMBL/GenBank/DDBJ databases">
        <title>Bacillus genomes from the desert of Cuatro Cienegas, Coahuila.</title>
        <authorList>
            <person name="Olmedo-Alvarez G."/>
        </authorList>
    </citation>
    <scope>NUCLEOTIDE SEQUENCE [LARGE SCALE GENOMIC DNA]</scope>
    <source>
        <strain evidence="1 2">CH108_3D</strain>
    </source>
</reference>
<organism evidence="1 2">
    <name type="scientific">Rossellomorea marisflavi</name>
    <dbReference type="NCBI Taxonomy" id="189381"/>
    <lineage>
        <taxon>Bacteria</taxon>
        <taxon>Bacillati</taxon>
        <taxon>Bacillota</taxon>
        <taxon>Bacilli</taxon>
        <taxon>Bacillales</taxon>
        <taxon>Bacillaceae</taxon>
        <taxon>Rossellomorea</taxon>
    </lineage>
</organism>
<name>A0A5D4S0J5_9BACI</name>
<proteinExistence type="predicted"/>
<dbReference type="Proteomes" id="UP000322997">
    <property type="component" value="Unassembled WGS sequence"/>
</dbReference>
<dbReference type="AlphaFoldDB" id="A0A5D4S0J5"/>
<comment type="caution">
    <text evidence="1">The sequence shown here is derived from an EMBL/GenBank/DDBJ whole genome shotgun (WGS) entry which is preliminary data.</text>
</comment>
<gene>
    <name evidence="1" type="ORF">FZC83_02480</name>
</gene>
<accession>A0A5D4S0J5</accession>
<evidence type="ECO:0000313" key="2">
    <source>
        <dbReference type="Proteomes" id="UP000322997"/>
    </source>
</evidence>
<evidence type="ECO:0000313" key="1">
    <source>
        <dbReference type="EMBL" id="TYS56459.1"/>
    </source>
</evidence>
<evidence type="ECO:0008006" key="3">
    <source>
        <dbReference type="Google" id="ProtNLM"/>
    </source>
</evidence>